<evidence type="ECO:0000313" key="3">
    <source>
        <dbReference type="EMBL" id="NFU61079.1"/>
    </source>
</evidence>
<feature type="coiled-coil region" evidence="2">
    <location>
        <begin position="188"/>
        <end position="240"/>
    </location>
</feature>
<dbReference type="GO" id="GO:0003677">
    <property type="term" value="F:DNA binding"/>
    <property type="evidence" value="ECO:0007669"/>
    <property type="project" value="InterPro"/>
</dbReference>
<reference evidence="3" key="1">
    <citation type="submission" date="2019-04" db="EMBL/GenBank/DDBJ databases">
        <title>Genome sequencing of Clostridium botulinum Groups I-IV and Clostridium butyricum.</title>
        <authorList>
            <person name="Brunt J."/>
            <person name="Van Vliet A.H.M."/>
            <person name="Stringer S.C."/>
            <person name="Carter A.T."/>
            <person name="Peck M.W."/>
        </authorList>
    </citation>
    <scope>NUCLEOTIDE SEQUENCE</scope>
    <source>
        <strain evidence="3">7221C</strain>
    </source>
</reference>
<dbReference type="GO" id="GO:0006310">
    <property type="term" value="P:DNA recombination"/>
    <property type="evidence" value="ECO:0007669"/>
    <property type="project" value="InterPro"/>
</dbReference>
<name>A0A9Q4TT99_CLOBO</name>
<evidence type="ECO:0000313" key="4">
    <source>
        <dbReference type="Proteomes" id="UP000785180"/>
    </source>
</evidence>
<comment type="similarity">
    <text evidence="1">Belongs to the plasmid mobilization pre family.</text>
</comment>
<dbReference type="Pfam" id="PF01076">
    <property type="entry name" value="Mob_Pre"/>
    <property type="match status" value="1"/>
</dbReference>
<organism evidence="3 4">
    <name type="scientific">Clostridium botulinum</name>
    <dbReference type="NCBI Taxonomy" id="1491"/>
    <lineage>
        <taxon>Bacteria</taxon>
        <taxon>Bacillati</taxon>
        <taxon>Bacillota</taxon>
        <taxon>Clostridia</taxon>
        <taxon>Eubacteriales</taxon>
        <taxon>Clostridiaceae</taxon>
        <taxon>Clostridium</taxon>
    </lineage>
</organism>
<evidence type="ECO:0000256" key="2">
    <source>
        <dbReference type="SAM" id="Coils"/>
    </source>
</evidence>
<dbReference type="InterPro" id="IPR001668">
    <property type="entry name" value="Mob_Pre"/>
</dbReference>
<dbReference type="Gene3D" id="3.30.930.30">
    <property type="match status" value="1"/>
</dbReference>
<evidence type="ECO:0000256" key="1">
    <source>
        <dbReference type="ARBA" id="ARBA00010657"/>
    </source>
</evidence>
<dbReference type="NCBIfam" id="NF041497">
    <property type="entry name" value="MobV"/>
    <property type="match status" value="1"/>
</dbReference>
<dbReference type="EMBL" id="SXDK01000040">
    <property type="protein sequence ID" value="NFU61079.1"/>
    <property type="molecule type" value="Genomic_DNA"/>
</dbReference>
<accession>A0A9Q4TT99</accession>
<keyword evidence="2" id="KW-0175">Coiled coil</keyword>
<evidence type="ECO:0008006" key="5">
    <source>
        <dbReference type="Google" id="ProtNLM"/>
    </source>
</evidence>
<dbReference type="Proteomes" id="UP000785180">
    <property type="component" value="Unassembled WGS sequence"/>
</dbReference>
<dbReference type="CDD" id="cd17242">
    <property type="entry name" value="MobM_relaxase"/>
    <property type="match status" value="1"/>
</dbReference>
<sequence length="386" mass="44744">MGVVVTLEFAWNTQKNGITDVKGLEKEQERDGKISNKEIDLKKTHLNYDLVQSELNLYQRVKQRVDEVRPVSRVQKNSVVDYSNIITVPQDQFKTWGVEKSKEYLKEVYNYFCEEFGKENVVSANVHLDETTPHMHLHFVPVSEEGKLQARKVMTPKRINEIHSKAPKYLQEKGFDVVRGIGKTDKSLEINEYKAKKVQEKIDSLENELKTLTDTHKKSLEELKQAEEKTRNKLNATLKASDSLSKLEEHTKGVLGRLDSIEAKKTLFSGKLTISEHDYSELISLAKVGESKVFENLQLKSKVGELQRKLDEKGLDEEMTKAKLERLNDVEYKYLDLQKRYRNLNNGFEVVEKALDRLDITDTVNKEMKAIRMAEKSKRMSFDMER</sequence>
<dbReference type="AlphaFoldDB" id="A0A9Q4TT99"/>
<comment type="caution">
    <text evidence="3">The sequence shown here is derived from an EMBL/GenBank/DDBJ whole genome shotgun (WGS) entry which is preliminary data.</text>
</comment>
<protein>
    <recommendedName>
        <fullName evidence="5">Recombinase</fullName>
    </recommendedName>
</protein>
<gene>
    <name evidence="3" type="ORF">FDF67_13125</name>
</gene>
<proteinExistence type="inferred from homology"/>